<evidence type="ECO:0000313" key="2">
    <source>
        <dbReference type="Proteomes" id="UP000433089"/>
    </source>
</evidence>
<accession>A0A653N8R8</accession>
<sequence>MMLLIRYIKGAHVTCGEKSIGMLGAEDLHLQNQCKFFMISFISDRK</sequence>
<gene>
    <name evidence="1" type="ORF">BACI348_40011</name>
</gene>
<proteinExistence type="predicted"/>
<name>A0A653N8R8_BACAB</name>
<reference evidence="1 2" key="1">
    <citation type="submission" date="2019-10" db="EMBL/GenBank/DDBJ databases">
        <authorList>
            <person name="Karimi E."/>
        </authorList>
    </citation>
    <scope>NUCLEOTIDE SEQUENCE [LARGE SCALE GENOMIC DNA]</scope>
    <source>
        <strain evidence="1">Bacillus sp. 348</strain>
    </source>
</reference>
<organism evidence="1 2">
    <name type="scientific">Bacillus altitudinis</name>
    <dbReference type="NCBI Taxonomy" id="293387"/>
    <lineage>
        <taxon>Bacteria</taxon>
        <taxon>Bacillati</taxon>
        <taxon>Bacillota</taxon>
        <taxon>Bacilli</taxon>
        <taxon>Bacillales</taxon>
        <taxon>Bacillaceae</taxon>
        <taxon>Bacillus</taxon>
    </lineage>
</organism>
<dbReference type="EMBL" id="CABWLH010000009">
    <property type="protein sequence ID" value="VXB13872.1"/>
    <property type="molecule type" value="Genomic_DNA"/>
</dbReference>
<evidence type="ECO:0000313" key="1">
    <source>
        <dbReference type="EMBL" id="VXB13872.1"/>
    </source>
</evidence>
<dbReference type="Proteomes" id="UP000433089">
    <property type="component" value="Unassembled WGS sequence"/>
</dbReference>
<protein>
    <submittedName>
        <fullName evidence="1">Uncharacterized protein</fullName>
    </submittedName>
</protein>
<dbReference type="AlphaFoldDB" id="A0A653N8R8"/>